<dbReference type="InterPro" id="IPR000182">
    <property type="entry name" value="GNAT_dom"/>
</dbReference>
<dbReference type="AlphaFoldDB" id="A0A840S7S0"/>
<dbReference type="Gene3D" id="3.40.630.30">
    <property type="match status" value="1"/>
</dbReference>
<proteinExistence type="predicted"/>
<dbReference type="Pfam" id="PF00583">
    <property type="entry name" value="Acetyltransf_1"/>
    <property type="match status" value="1"/>
</dbReference>
<evidence type="ECO:0000313" key="3">
    <source>
        <dbReference type="Proteomes" id="UP000554837"/>
    </source>
</evidence>
<name>A0A840S7S0_9BURK</name>
<reference evidence="2 3" key="1">
    <citation type="submission" date="2020-08" db="EMBL/GenBank/DDBJ databases">
        <title>Genomic Encyclopedia of Type Strains, Phase IV (KMG-IV): sequencing the most valuable type-strain genomes for metagenomic binning, comparative biology and taxonomic classification.</title>
        <authorList>
            <person name="Goeker M."/>
        </authorList>
    </citation>
    <scope>NUCLEOTIDE SEQUENCE [LARGE SCALE GENOMIC DNA]</scope>
    <source>
        <strain evidence="2 3">DSM 23958</strain>
    </source>
</reference>
<feature type="domain" description="N-acetyltransferase" evidence="1">
    <location>
        <begin position="4"/>
        <end position="155"/>
    </location>
</feature>
<dbReference type="InterPro" id="IPR016181">
    <property type="entry name" value="Acyl_CoA_acyltransferase"/>
</dbReference>
<dbReference type="CDD" id="cd04301">
    <property type="entry name" value="NAT_SF"/>
    <property type="match status" value="1"/>
</dbReference>
<keyword evidence="3" id="KW-1185">Reference proteome</keyword>
<evidence type="ECO:0000313" key="2">
    <source>
        <dbReference type="EMBL" id="MBB5204834.1"/>
    </source>
</evidence>
<dbReference type="Proteomes" id="UP000554837">
    <property type="component" value="Unassembled WGS sequence"/>
</dbReference>
<dbReference type="EMBL" id="JACHHO010000002">
    <property type="protein sequence ID" value="MBB5204834.1"/>
    <property type="molecule type" value="Genomic_DNA"/>
</dbReference>
<protein>
    <submittedName>
        <fullName evidence="2">GNAT superfamily N-acetyltransferase</fullName>
    </submittedName>
</protein>
<sequence length="155" mass="16486">MQALHITPLGQRLDLLPLLQSWFEAEWPGHYGPDGRGDAAADLRAYAREGALPLGLVALRDGHPCGFAAIKTEPFASHPTLGPWAGAAVVPAALRRQGIGRALLLGLEAQARSLRLPRLFCATATSASLLERCGWQRIDSNASMAIFVKVIGPAS</sequence>
<organism evidence="2 3">
    <name type="scientific">Inhella inkyongensis</name>
    <dbReference type="NCBI Taxonomy" id="392593"/>
    <lineage>
        <taxon>Bacteria</taxon>
        <taxon>Pseudomonadati</taxon>
        <taxon>Pseudomonadota</taxon>
        <taxon>Betaproteobacteria</taxon>
        <taxon>Burkholderiales</taxon>
        <taxon>Sphaerotilaceae</taxon>
        <taxon>Inhella</taxon>
    </lineage>
</organism>
<accession>A0A840S7S0</accession>
<keyword evidence="2" id="KW-0808">Transferase</keyword>
<evidence type="ECO:0000259" key="1">
    <source>
        <dbReference type="PROSITE" id="PS51186"/>
    </source>
</evidence>
<dbReference type="GO" id="GO:0016747">
    <property type="term" value="F:acyltransferase activity, transferring groups other than amino-acyl groups"/>
    <property type="evidence" value="ECO:0007669"/>
    <property type="project" value="InterPro"/>
</dbReference>
<comment type="caution">
    <text evidence="2">The sequence shown here is derived from an EMBL/GenBank/DDBJ whole genome shotgun (WGS) entry which is preliminary data.</text>
</comment>
<dbReference type="SUPFAM" id="SSF55729">
    <property type="entry name" value="Acyl-CoA N-acyltransferases (Nat)"/>
    <property type="match status" value="1"/>
</dbReference>
<dbReference type="RefSeq" id="WP_246071504.1">
    <property type="nucleotide sequence ID" value="NZ_CP040709.1"/>
</dbReference>
<dbReference type="PROSITE" id="PS51186">
    <property type="entry name" value="GNAT"/>
    <property type="match status" value="1"/>
</dbReference>
<gene>
    <name evidence="2" type="ORF">HNQ51_002148</name>
</gene>